<comment type="caution">
    <text evidence="2">The sequence shown here is derived from an EMBL/GenBank/DDBJ whole genome shotgun (WGS) entry which is preliminary data.</text>
</comment>
<dbReference type="EMBL" id="VEVO01000011">
    <property type="protein sequence ID" value="KAF0035337.1"/>
    <property type="molecule type" value="Genomic_DNA"/>
</dbReference>
<evidence type="ECO:0000313" key="2">
    <source>
        <dbReference type="EMBL" id="KAF0035337.1"/>
    </source>
</evidence>
<feature type="region of interest" description="Disordered" evidence="1">
    <location>
        <begin position="1"/>
        <end position="25"/>
    </location>
</feature>
<dbReference type="AlphaFoldDB" id="A0A6A4SPX9"/>
<reference evidence="2 3" key="1">
    <citation type="submission" date="2019-06" db="EMBL/GenBank/DDBJ databases">
        <title>Draft genomes of female and male turbot (Scophthalmus maximus).</title>
        <authorList>
            <person name="Xu H."/>
            <person name="Xu X.-W."/>
            <person name="Shao C."/>
            <person name="Chen S."/>
        </authorList>
    </citation>
    <scope>NUCLEOTIDE SEQUENCE [LARGE SCALE GENOMIC DNA]</scope>
    <source>
        <strain evidence="2">Ysfricsl-2016a</strain>
        <tissue evidence="2">Blood</tissue>
    </source>
</reference>
<accession>A0A6A4SPX9</accession>
<proteinExistence type="predicted"/>
<feature type="compositionally biased region" description="Basic and acidic residues" evidence="1">
    <location>
        <begin position="1"/>
        <end position="14"/>
    </location>
</feature>
<name>A0A6A4SPX9_SCOMX</name>
<gene>
    <name evidence="2" type="ORF">F2P81_013095</name>
</gene>
<evidence type="ECO:0000256" key="1">
    <source>
        <dbReference type="SAM" id="MobiDB-lite"/>
    </source>
</evidence>
<evidence type="ECO:0000313" key="3">
    <source>
        <dbReference type="Proteomes" id="UP000438429"/>
    </source>
</evidence>
<sequence length="99" mass="11049">MSELKVKNSRRPELIDPASPGNIRPVPMSCLPRPLEQASGPLKAVTQANEWEPDNVQCESERRLTDVAETHFDTSALKRTNFKKHILCVVCPVQPDTSP</sequence>
<dbReference type="Proteomes" id="UP000438429">
    <property type="component" value="Unassembled WGS sequence"/>
</dbReference>
<organism evidence="2 3">
    <name type="scientific">Scophthalmus maximus</name>
    <name type="common">Turbot</name>
    <name type="synonym">Psetta maxima</name>
    <dbReference type="NCBI Taxonomy" id="52904"/>
    <lineage>
        <taxon>Eukaryota</taxon>
        <taxon>Metazoa</taxon>
        <taxon>Chordata</taxon>
        <taxon>Craniata</taxon>
        <taxon>Vertebrata</taxon>
        <taxon>Euteleostomi</taxon>
        <taxon>Actinopterygii</taxon>
        <taxon>Neopterygii</taxon>
        <taxon>Teleostei</taxon>
        <taxon>Neoteleostei</taxon>
        <taxon>Acanthomorphata</taxon>
        <taxon>Carangaria</taxon>
        <taxon>Pleuronectiformes</taxon>
        <taxon>Pleuronectoidei</taxon>
        <taxon>Scophthalmidae</taxon>
        <taxon>Scophthalmus</taxon>
    </lineage>
</organism>
<protein>
    <submittedName>
        <fullName evidence="2">Uncharacterized protein</fullName>
    </submittedName>
</protein>